<feature type="chain" id="PRO_5003592176" evidence="1">
    <location>
        <begin position="21"/>
        <end position="196"/>
    </location>
</feature>
<dbReference type="InterPro" id="IPR025411">
    <property type="entry name" value="DUF4136"/>
</dbReference>
<accession>H3ZAU1</accession>
<sequence>MKLLPTALLLCASLMLVACAGSPRQANIDYDRSVNFSQYQRFAFYQAAPAEGEEAAKPAYDPLLEQHFKTAISREMTALGYTLDETAPQLLVNYLTNVENRQDVRSSPFSVNTGFGFFGRNSAFSVGFPLYGGVEKVDYKVGSVLIEVIDASANRVIWQGMLEGRLSNKAMQQPQQAINDTVNLIFQRYPTRLVSQ</sequence>
<dbReference type="AlphaFoldDB" id="H3ZAU1"/>
<keyword evidence="1" id="KW-0732">Signal</keyword>
<evidence type="ECO:0000256" key="1">
    <source>
        <dbReference type="SAM" id="SignalP"/>
    </source>
</evidence>
<proteinExistence type="predicted"/>
<reference evidence="3 4" key="1">
    <citation type="journal article" date="2012" name="J. Bacteriol.">
        <title>Genome Sequence of Extracellular-Protease-Producing Alishewanella jeotgali Isolated from Traditional Korean Fermented Seafood.</title>
        <authorList>
            <person name="Jung J."/>
            <person name="Chun J."/>
            <person name="Park W."/>
        </authorList>
    </citation>
    <scope>NUCLEOTIDE SEQUENCE [LARGE SCALE GENOMIC DNA]</scope>
    <source>
        <strain evidence="3 4">KCTC 22429</strain>
    </source>
</reference>
<keyword evidence="4" id="KW-1185">Reference proteome</keyword>
<feature type="domain" description="DUF4136" evidence="2">
    <location>
        <begin position="27"/>
        <end position="190"/>
    </location>
</feature>
<evidence type="ECO:0000313" key="4">
    <source>
        <dbReference type="Proteomes" id="UP000012046"/>
    </source>
</evidence>
<dbReference type="Proteomes" id="UP000012046">
    <property type="component" value="Unassembled WGS sequence"/>
</dbReference>
<comment type="caution">
    <text evidence="3">The sequence shown here is derived from an EMBL/GenBank/DDBJ whole genome shotgun (WGS) entry which is preliminary data.</text>
</comment>
<protein>
    <submittedName>
        <fullName evidence="3">Lipoprotein</fullName>
    </submittedName>
</protein>
<dbReference type="PROSITE" id="PS51257">
    <property type="entry name" value="PROKAR_LIPOPROTEIN"/>
    <property type="match status" value="1"/>
</dbReference>
<dbReference type="EMBL" id="AHTH01000005">
    <property type="protein sequence ID" value="EHR42055.1"/>
    <property type="molecule type" value="Genomic_DNA"/>
</dbReference>
<evidence type="ECO:0000313" key="3">
    <source>
        <dbReference type="EMBL" id="EHR42055.1"/>
    </source>
</evidence>
<dbReference type="RefSeq" id="WP_008949467.1">
    <property type="nucleotide sequence ID" value="NZ_AHTH01000005.1"/>
</dbReference>
<name>H3ZAU1_9ALTE</name>
<feature type="signal peptide" evidence="1">
    <location>
        <begin position="1"/>
        <end position="20"/>
    </location>
</feature>
<gene>
    <name evidence="3" type="ORF">AJE_02221</name>
</gene>
<organism evidence="3 4">
    <name type="scientific">Alishewanella jeotgali KCTC 22429</name>
    <dbReference type="NCBI Taxonomy" id="1129374"/>
    <lineage>
        <taxon>Bacteria</taxon>
        <taxon>Pseudomonadati</taxon>
        <taxon>Pseudomonadota</taxon>
        <taxon>Gammaproteobacteria</taxon>
        <taxon>Alteromonadales</taxon>
        <taxon>Alteromonadaceae</taxon>
        <taxon>Alishewanella</taxon>
    </lineage>
</organism>
<evidence type="ECO:0000259" key="2">
    <source>
        <dbReference type="Pfam" id="PF13590"/>
    </source>
</evidence>
<dbReference type="Gene3D" id="3.30.160.670">
    <property type="match status" value="1"/>
</dbReference>
<keyword evidence="3" id="KW-0449">Lipoprotein</keyword>
<dbReference type="STRING" id="1129374.AJE_02221"/>
<dbReference type="PATRIC" id="fig|1129374.4.peg.447"/>
<dbReference type="Pfam" id="PF13590">
    <property type="entry name" value="DUF4136"/>
    <property type="match status" value="1"/>
</dbReference>